<evidence type="ECO:0000313" key="2">
    <source>
        <dbReference type="Proteomes" id="UP000239757"/>
    </source>
</evidence>
<gene>
    <name evidence="1" type="ORF">GOBAR_AA11495</name>
</gene>
<protein>
    <submittedName>
        <fullName evidence="1">Uncharacterized protein</fullName>
    </submittedName>
</protein>
<sequence length="221" mass="24330">MIRVANEKSLIPQVGRTVTKPVTFSKRVGQKGRQIGREVPRVPERSGGYRVGNLWKVDSKSRLWSARWAAGRGSLPESQSGGLYLLQPVLEVLTTQVVTIGVSHTTEIRWWFPRFCASARALEKDIKVGLWLLLQGFGRSLNYLYHGNGSPLDTRSLYLCTATGDRLYEGGASSIKNASRAALEMWNHVLRHISVGQGKGRGEVGPFAAALLEVQLTSNEG</sequence>
<accession>A0A2P5Y0M9</accession>
<dbReference type="AlphaFoldDB" id="A0A2P5Y0M9"/>
<dbReference type="EMBL" id="KZ663902">
    <property type="protein sequence ID" value="PPS09143.1"/>
    <property type="molecule type" value="Genomic_DNA"/>
</dbReference>
<dbReference type="Proteomes" id="UP000239757">
    <property type="component" value="Unassembled WGS sequence"/>
</dbReference>
<organism evidence="1 2">
    <name type="scientific">Gossypium barbadense</name>
    <name type="common">Sea Island cotton</name>
    <name type="synonym">Hibiscus barbadensis</name>
    <dbReference type="NCBI Taxonomy" id="3634"/>
    <lineage>
        <taxon>Eukaryota</taxon>
        <taxon>Viridiplantae</taxon>
        <taxon>Streptophyta</taxon>
        <taxon>Embryophyta</taxon>
        <taxon>Tracheophyta</taxon>
        <taxon>Spermatophyta</taxon>
        <taxon>Magnoliopsida</taxon>
        <taxon>eudicotyledons</taxon>
        <taxon>Gunneridae</taxon>
        <taxon>Pentapetalae</taxon>
        <taxon>rosids</taxon>
        <taxon>malvids</taxon>
        <taxon>Malvales</taxon>
        <taxon>Malvaceae</taxon>
        <taxon>Malvoideae</taxon>
        <taxon>Gossypium</taxon>
    </lineage>
</organism>
<evidence type="ECO:0000313" key="1">
    <source>
        <dbReference type="EMBL" id="PPS09143.1"/>
    </source>
</evidence>
<name>A0A2P5Y0M9_GOSBA</name>
<proteinExistence type="predicted"/>
<reference evidence="1 2" key="1">
    <citation type="submission" date="2015-01" db="EMBL/GenBank/DDBJ databases">
        <title>Genome of allotetraploid Gossypium barbadense reveals genomic plasticity and fiber elongation in cotton evolution.</title>
        <authorList>
            <person name="Chen X."/>
            <person name="Liu X."/>
            <person name="Zhao B."/>
            <person name="Zheng H."/>
            <person name="Hu Y."/>
            <person name="Lu G."/>
            <person name="Yang C."/>
            <person name="Chen J."/>
            <person name="Shan C."/>
            <person name="Zhang L."/>
            <person name="Zhou Y."/>
            <person name="Wang L."/>
            <person name="Guo W."/>
            <person name="Bai Y."/>
            <person name="Ruan J."/>
            <person name="Shangguan X."/>
            <person name="Mao Y."/>
            <person name="Jiang J."/>
            <person name="Zhu Y."/>
            <person name="Lei J."/>
            <person name="Kang H."/>
            <person name="Chen S."/>
            <person name="He X."/>
            <person name="Wang R."/>
            <person name="Wang Y."/>
            <person name="Chen J."/>
            <person name="Wang L."/>
            <person name="Yu S."/>
            <person name="Wang B."/>
            <person name="Wei J."/>
            <person name="Song S."/>
            <person name="Lu X."/>
            <person name="Gao Z."/>
            <person name="Gu W."/>
            <person name="Deng X."/>
            <person name="Ma D."/>
            <person name="Wang S."/>
            <person name="Liang W."/>
            <person name="Fang L."/>
            <person name="Cai C."/>
            <person name="Zhu X."/>
            <person name="Zhou B."/>
            <person name="Zhang Y."/>
            <person name="Chen Z."/>
            <person name="Xu S."/>
            <person name="Zhu R."/>
            <person name="Wang S."/>
            <person name="Zhang T."/>
            <person name="Zhao G."/>
        </authorList>
    </citation>
    <scope>NUCLEOTIDE SEQUENCE [LARGE SCALE GENOMIC DNA]</scope>
    <source>
        <strain evidence="2">cv. Xinhai21</strain>
        <tissue evidence="1">Leaf</tissue>
    </source>
</reference>